<accession>A0A2Z7D419</accession>
<name>A0A2Z7D419_9LAMI</name>
<protein>
    <submittedName>
        <fullName evidence="1">Uncharacterized protein</fullName>
    </submittedName>
</protein>
<dbReference type="AlphaFoldDB" id="A0A2Z7D419"/>
<evidence type="ECO:0000313" key="2">
    <source>
        <dbReference type="Proteomes" id="UP000250235"/>
    </source>
</evidence>
<keyword evidence="2" id="KW-1185">Reference proteome</keyword>
<reference evidence="1 2" key="1">
    <citation type="journal article" date="2015" name="Proc. Natl. Acad. Sci. U.S.A.">
        <title>The resurrection genome of Boea hygrometrica: A blueprint for survival of dehydration.</title>
        <authorList>
            <person name="Xiao L."/>
            <person name="Yang G."/>
            <person name="Zhang L."/>
            <person name="Yang X."/>
            <person name="Zhao S."/>
            <person name="Ji Z."/>
            <person name="Zhou Q."/>
            <person name="Hu M."/>
            <person name="Wang Y."/>
            <person name="Chen M."/>
            <person name="Xu Y."/>
            <person name="Jin H."/>
            <person name="Xiao X."/>
            <person name="Hu G."/>
            <person name="Bao F."/>
            <person name="Hu Y."/>
            <person name="Wan P."/>
            <person name="Li L."/>
            <person name="Deng X."/>
            <person name="Kuang T."/>
            <person name="Xiang C."/>
            <person name="Zhu J.K."/>
            <person name="Oliver M.J."/>
            <person name="He Y."/>
        </authorList>
    </citation>
    <scope>NUCLEOTIDE SEQUENCE [LARGE SCALE GENOMIC DNA]</scope>
    <source>
        <strain evidence="2">cv. XS01</strain>
    </source>
</reference>
<proteinExistence type="predicted"/>
<evidence type="ECO:0000313" key="1">
    <source>
        <dbReference type="EMBL" id="KZV54303.1"/>
    </source>
</evidence>
<sequence>MSTQVKISVARRGNVVVSLLRLEVQLRVIFATVACCWYFTRASDWMASVERRRLGNPGSTACRGFNPAGGAPGGG</sequence>
<organism evidence="1 2">
    <name type="scientific">Dorcoceras hygrometricum</name>
    <dbReference type="NCBI Taxonomy" id="472368"/>
    <lineage>
        <taxon>Eukaryota</taxon>
        <taxon>Viridiplantae</taxon>
        <taxon>Streptophyta</taxon>
        <taxon>Embryophyta</taxon>
        <taxon>Tracheophyta</taxon>
        <taxon>Spermatophyta</taxon>
        <taxon>Magnoliopsida</taxon>
        <taxon>eudicotyledons</taxon>
        <taxon>Gunneridae</taxon>
        <taxon>Pentapetalae</taxon>
        <taxon>asterids</taxon>
        <taxon>lamiids</taxon>
        <taxon>Lamiales</taxon>
        <taxon>Gesneriaceae</taxon>
        <taxon>Didymocarpoideae</taxon>
        <taxon>Trichosporeae</taxon>
        <taxon>Loxocarpinae</taxon>
        <taxon>Dorcoceras</taxon>
    </lineage>
</organism>
<dbReference type="Proteomes" id="UP000250235">
    <property type="component" value="Unassembled WGS sequence"/>
</dbReference>
<dbReference type="EMBL" id="KQ989544">
    <property type="protein sequence ID" value="KZV54303.1"/>
    <property type="molecule type" value="Genomic_DNA"/>
</dbReference>
<gene>
    <name evidence="1" type="ORF">F511_15402</name>
</gene>